<dbReference type="OrthoDB" id="2266637at2759"/>
<protein>
    <submittedName>
        <fullName evidence="1">Uncharacterized protein</fullName>
    </submittedName>
</protein>
<evidence type="ECO:0000313" key="2">
    <source>
        <dbReference type="Proteomes" id="UP000499080"/>
    </source>
</evidence>
<dbReference type="Proteomes" id="UP000499080">
    <property type="component" value="Unassembled WGS sequence"/>
</dbReference>
<proteinExistence type="predicted"/>
<gene>
    <name evidence="1" type="ORF">AVEN_264363_1</name>
</gene>
<sequence>MVKELFLQTQKVTANACGVSYRTVQQICAEADMTAAAEVLNNISVFESPKEKTQQTIIYLDDFDKSVVRQTVQEFYDSGEYPTVVKLRVCLIEKTNFSGCAKSL</sequence>
<evidence type="ECO:0000313" key="1">
    <source>
        <dbReference type="EMBL" id="GBM61031.1"/>
    </source>
</evidence>
<name>A0A4Y2H7B1_ARAVE</name>
<dbReference type="EMBL" id="BGPR01001749">
    <property type="protein sequence ID" value="GBM61031.1"/>
    <property type="molecule type" value="Genomic_DNA"/>
</dbReference>
<dbReference type="AlphaFoldDB" id="A0A4Y2H7B1"/>
<reference evidence="1 2" key="1">
    <citation type="journal article" date="2019" name="Sci. Rep.">
        <title>Orb-weaving spider Araneus ventricosus genome elucidates the spidroin gene catalogue.</title>
        <authorList>
            <person name="Kono N."/>
            <person name="Nakamura H."/>
            <person name="Ohtoshi R."/>
            <person name="Moran D.A.P."/>
            <person name="Shinohara A."/>
            <person name="Yoshida Y."/>
            <person name="Fujiwara M."/>
            <person name="Mori M."/>
            <person name="Tomita M."/>
            <person name="Arakawa K."/>
        </authorList>
    </citation>
    <scope>NUCLEOTIDE SEQUENCE [LARGE SCALE GENOMIC DNA]</scope>
</reference>
<keyword evidence="2" id="KW-1185">Reference proteome</keyword>
<organism evidence="1 2">
    <name type="scientific">Araneus ventricosus</name>
    <name type="common">Orbweaver spider</name>
    <name type="synonym">Epeira ventricosa</name>
    <dbReference type="NCBI Taxonomy" id="182803"/>
    <lineage>
        <taxon>Eukaryota</taxon>
        <taxon>Metazoa</taxon>
        <taxon>Ecdysozoa</taxon>
        <taxon>Arthropoda</taxon>
        <taxon>Chelicerata</taxon>
        <taxon>Arachnida</taxon>
        <taxon>Araneae</taxon>
        <taxon>Araneomorphae</taxon>
        <taxon>Entelegynae</taxon>
        <taxon>Araneoidea</taxon>
        <taxon>Araneidae</taxon>
        <taxon>Araneus</taxon>
    </lineage>
</organism>
<comment type="caution">
    <text evidence="1">The sequence shown here is derived from an EMBL/GenBank/DDBJ whole genome shotgun (WGS) entry which is preliminary data.</text>
</comment>
<accession>A0A4Y2H7B1</accession>